<reference evidence="1" key="1">
    <citation type="submission" date="2020-12" db="EMBL/GenBank/DDBJ databases">
        <title>Metabolic potential, ecology and presence of endohyphal bacteria is reflected in genomic diversity of Mucoromycotina.</title>
        <authorList>
            <person name="Muszewska A."/>
            <person name="Okrasinska A."/>
            <person name="Steczkiewicz K."/>
            <person name="Drgas O."/>
            <person name="Orlowska M."/>
            <person name="Perlinska-Lenart U."/>
            <person name="Aleksandrzak-Piekarczyk T."/>
            <person name="Szatraj K."/>
            <person name="Zielenkiewicz U."/>
            <person name="Pilsyk S."/>
            <person name="Malc E."/>
            <person name="Mieczkowski P."/>
            <person name="Kruszewska J.S."/>
            <person name="Biernat P."/>
            <person name="Pawlowska J."/>
        </authorList>
    </citation>
    <scope>NUCLEOTIDE SEQUENCE</scope>
    <source>
        <strain evidence="1">WA0000017839</strain>
    </source>
</reference>
<keyword evidence="2" id="KW-1185">Reference proteome</keyword>
<evidence type="ECO:0000313" key="2">
    <source>
        <dbReference type="Proteomes" id="UP000603453"/>
    </source>
</evidence>
<accession>A0A8H7UXG1</accession>
<dbReference type="EMBL" id="JAEPRD010000098">
    <property type="protein sequence ID" value="KAG2199340.1"/>
    <property type="molecule type" value="Genomic_DNA"/>
</dbReference>
<proteinExistence type="predicted"/>
<sequence>MENTTLFKNYAVDYNFVLGNLFNIAPDSQLYTAYVNLLQEALDSSIEFTETDSQGFVLSESIYQLLQPTAHRKPYMYDNFKFGTLQQVSKETYGIYLNEFYKNDRRYGSNQTKLYQTCDDNTIVGGKDSALVVLRRGQSVEDPVHTIKLDLKKREEESEDALEYSLDLGNYYTSFCLESS</sequence>
<organism evidence="1 2">
    <name type="scientific">Mucor saturninus</name>
    <dbReference type="NCBI Taxonomy" id="64648"/>
    <lineage>
        <taxon>Eukaryota</taxon>
        <taxon>Fungi</taxon>
        <taxon>Fungi incertae sedis</taxon>
        <taxon>Mucoromycota</taxon>
        <taxon>Mucoromycotina</taxon>
        <taxon>Mucoromycetes</taxon>
        <taxon>Mucorales</taxon>
        <taxon>Mucorineae</taxon>
        <taxon>Mucoraceae</taxon>
        <taxon>Mucor</taxon>
    </lineage>
</organism>
<dbReference type="Proteomes" id="UP000603453">
    <property type="component" value="Unassembled WGS sequence"/>
</dbReference>
<name>A0A8H7UXG1_9FUNG</name>
<evidence type="ECO:0000313" key="1">
    <source>
        <dbReference type="EMBL" id="KAG2199340.1"/>
    </source>
</evidence>
<protein>
    <submittedName>
        <fullName evidence="1">Uncharacterized protein</fullName>
    </submittedName>
</protein>
<dbReference type="AlphaFoldDB" id="A0A8H7UXG1"/>
<comment type="caution">
    <text evidence="1">The sequence shown here is derived from an EMBL/GenBank/DDBJ whole genome shotgun (WGS) entry which is preliminary data.</text>
</comment>
<gene>
    <name evidence="1" type="ORF">INT47_012974</name>
</gene>